<gene>
    <name evidence="1" type="ORF">SAMN04488529_11379</name>
</gene>
<sequence>MFISIPKEFFVPVLFRDRFILNSENNNMEYNTEKTSAMEARYRRIDEKNKEEQLKVEKEMKVDRSRDGAILDEADEEFVNSETAVA</sequence>
<dbReference type="EMBL" id="FNJM01000013">
    <property type="protein sequence ID" value="SDP71863.1"/>
    <property type="molecule type" value="Genomic_DNA"/>
</dbReference>
<protein>
    <submittedName>
        <fullName evidence="1">Uncharacterized protein</fullName>
    </submittedName>
</protein>
<dbReference type="AlphaFoldDB" id="A0A1H0V0K0"/>
<reference evidence="1 2" key="1">
    <citation type="submission" date="2016-10" db="EMBL/GenBank/DDBJ databases">
        <authorList>
            <person name="de Groot N.N."/>
        </authorList>
    </citation>
    <scope>NUCLEOTIDE SEQUENCE [LARGE SCALE GENOMIC DNA]</scope>
    <source>
        <strain evidence="1 2">DSM 12272</strain>
    </source>
</reference>
<name>A0A1H0V0K0_9CLOT</name>
<accession>A0A1H0V0K0</accession>
<evidence type="ECO:0000313" key="2">
    <source>
        <dbReference type="Proteomes" id="UP000198597"/>
    </source>
</evidence>
<evidence type="ECO:0000313" key="1">
    <source>
        <dbReference type="EMBL" id="SDP71863.1"/>
    </source>
</evidence>
<keyword evidence="2" id="KW-1185">Reference proteome</keyword>
<dbReference type="Proteomes" id="UP000198597">
    <property type="component" value="Unassembled WGS sequence"/>
</dbReference>
<dbReference type="RefSeq" id="WP_089972006.1">
    <property type="nucleotide sequence ID" value="NZ_FNJM01000013.1"/>
</dbReference>
<proteinExistence type="predicted"/>
<dbReference type="STRING" id="94869.SAMN04488529_11379"/>
<dbReference type="OrthoDB" id="1938623at2"/>
<organism evidence="1 2">
    <name type="scientific">Clostridium gasigenes</name>
    <dbReference type="NCBI Taxonomy" id="94869"/>
    <lineage>
        <taxon>Bacteria</taxon>
        <taxon>Bacillati</taxon>
        <taxon>Bacillota</taxon>
        <taxon>Clostridia</taxon>
        <taxon>Eubacteriales</taxon>
        <taxon>Clostridiaceae</taxon>
        <taxon>Clostridium</taxon>
    </lineage>
</organism>